<dbReference type="GO" id="GO:0016740">
    <property type="term" value="F:transferase activity"/>
    <property type="evidence" value="ECO:0007669"/>
    <property type="project" value="UniProtKB-KW"/>
</dbReference>
<evidence type="ECO:0000313" key="3">
    <source>
        <dbReference type="Proteomes" id="UP000018291"/>
    </source>
</evidence>
<evidence type="ECO:0000313" key="2">
    <source>
        <dbReference type="EMBL" id="CCM65713.1"/>
    </source>
</evidence>
<dbReference type="HOGENOM" id="CLU_749424_0_0_11"/>
<dbReference type="PANTHER" id="PTHR36836">
    <property type="entry name" value="COLANIC ACID BIOSYNTHESIS PROTEIN WCAK"/>
    <property type="match status" value="1"/>
</dbReference>
<dbReference type="AlphaFoldDB" id="R4Z4Q8"/>
<dbReference type="PANTHER" id="PTHR36836:SF1">
    <property type="entry name" value="COLANIC ACID BIOSYNTHESIS PROTEIN WCAK"/>
    <property type="match status" value="1"/>
</dbReference>
<sequence length="369" mass="38529">MTPAGEAGRGPRVAIAGWIGSTNLGDELIARAVYGRLTELGAEPLAITIDPQRTGALLGAAGVEHHRIRDTPGLIRALRSVDGVVFGGGGLVQDETGPLNLPFHLGRLALGRVLRKPWVGVGLGVGTVSRRTGRQLVRRVMSGAQAITVRDPASQQRLLALGVESVLAADPVVAWPEAEEPPGTDDVLAVSVRRPNLPGQRTLSSAPPLDEEWLGRMSGAIEAVAIDLGLGVRFVAFEADQDGDLHRRLAERIAVESELVEPTVDTVLGAVGRASAVFTMRYHGAIAALRRGRPAILVDYSPKMADLSADLAQAMPALPVGLPDAGTAVEAMNRAVSRAGDLPGHLDRLVTREAANAATLEALVATDGG</sequence>
<accession>R4Z4Q8</accession>
<proteinExistence type="predicted"/>
<protein>
    <submittedName>
        <fullName evidence="2">Putative polysaccharide pyruval transferase</fullName>
    </submittedName>
</protein>
<evidence type="ECO:0000259" key="1">
    <source>
        <dbReference type="Pfam" id="PF04230"/>
    </source>
</evidence>
<comment type="caution">
    <text evidence="2">The sequence shown here is derived from an EMBL/GenBank/DDBJ whole genome shotgun (WGS) entry which is preliminary data.</text>
</comment>
<dbReference type="eggNOG" id="COG2327">
    <property type="taxonomic scope" value="Bacteria"/>
</dbReference>
<dbReference type="Pfam" id="PF04230">
    <property type="entry name" value="PS_pyruv_trans"/>
    <property type="match status" value="1"/>
</dbReference>
<keyword evidence="3" id="KW-1185">Reference proteome</keyword>
<organism evidence="2 3">
    <name type="scientific">Candidatus Neomicrothrix parvicella RN1</name>
    <dbReference type="NCBI Taxonomy" id="1229780"/>
    <lineage>
        <taxon>Bacteria</taxon>
        <taxon>Bacillati</taxon>
        <taxon>Actinomycetota</taxon>
        <taxon>Acidimicrobiia</taxon>
        <taxon>Acidimicrobiales</taxon>
        <taxon>Microthrixaceae</taxon>
        <taxon>Candidatus Neomicrothrix</taxon>
    </lineage>
</organism>
<reference evidence="2 3" key="1">
    <citation type="journal article" date="2013" name="ISME J.">
        <title>Metabolic model for the filamentous 'Candidatus Microthrix parvicella' based on genomic and metagenomic analyses.</title>
        <authorList>
            <person name="Jon McIlroy S."/>
            <person name="Kristiansen R."/>
            <person name="Albertsen M."/>
            <person name="Michael Karst S."/>
            <person name="Rossetti S."/>
            <person name="Lund Nielsen J."/>
            <person name="Tandoi V."/>
            <person name="James Seviour R."/>
            <person name="Nielsen P.H."/>
        </authorList>
    </citation>
    <scope>NUCLEOTIDE SEQUENCE [LARGE SCALE GENOMIC DNA]</scope>
    <source>
        <strain evidence="2 3">RN1</strain>
    </source>
</reference>
<gene>
    <name evidence="2" type="ORF">BN381_80243</name>
</gene>
<dbReference type="RefSeq" id="WP_012230686.1">
    <property type="nucleotide sequence ID" value="NZ_HG422565.1"/>
</dbReference>
<name>R4Z4Q8_9ACTN</name>
<dbReference type="Proteomes" id="UP000018291">
    <property type="component" value="Unassembled WGS sequence"/>
</dbReference>
<feature type="domain" description="Polysaccharide pyruvyl transferase" evidence="1">
    <location>
        <begin position="23"/>
        <end position="301"/>
    </location>
</feature>
<keyword evidence="2" id="KW-0808">Transferase</keyword>
<dbReference type="STRING" id="1229780.BN381_80243"/>
<dbReference type="EMBL" id="CANL01000078">
    <property type="protein sequence ID" value="CCM65713.1"/>
    <property type="molecule type" value="Genomic_DNA"/>
</dbReference>
<dbReference type="InterPro" id="IPR007345">
    <property type="entry name" value="Polysacch_pyruvyl_Trfase"/>
</dbReference>